<dbReference type="STRING" id="118168.MC7420_4620"/>
<dbReference type="InterPro" id="IPR025497">
    <property type="entry name" value="PatA-like_N"/>
</dbReference>
<dbReference type="EMBL" id="DS989846">
    <property type="protein sequence ID" value="EDX76364.1"/>
    <property type="molecule type" value="Genomic_DNA"/>
</dbReference>
<accession>B4VN44</accession>
<dbReference type="AlphaFoldDB" id="B4VN44"/>
<evidence type="ECO:0000313" key="3">
    <source>
        <dbReference type="Proteomes" id="UP000003835"/>
    </source>
</evidence>
<sequence length="287" mass="32093">MCITGSLADFSLPQVFCLLETGHQSGLLTLHPEGTDHTSSNQAYYIWVYRGQLVGMANLLDHQGLVSLIAQQRWLKDICPSSLFAKLNRLCPKHQPLGSYLKKQGILTNQQLKWLFQSQVLQPLCDAFQLKAGHFRFDHNVPLPTIEMTGLSISATLATLMGLRNLPSWDALANHLPDPDMGLASLGTDQSEFPLNDLEWQVWTYTDCMMSLKSIAQYLQLPLKTVQQIAFRLIAIGLAEEMSLAVEDDYTPAIESQSSGLHQDSYREVVSYSFLQHLLGFLVPKAS</sequence>
<protein>
    <recommendedName>
        <fullName evidence="1">PatA-like N-terminal domain-containing protein</fullName>
    </recommendedName>
</protein>
<evidence type="ECO:0000259" key="1">
    <source>
        <dbReference type="Pfam" id="PF14332"/>
    </source>
</evidence>
<dbReference type="RefSeq" id="WP_006100098.1">
    <property type="nucleotide sequence ID" value="NZ_DS989846.1"/>
</dbReference>
<dbReference type="OrthoDB" id="424057at2"/>
<proteinExistence type="predicted"/>
<gene>
    <name evidence="2" type="ORF">MC7420_4620</name>
</gene>
<dbReference type="eggNOG" id="COG0457">
    <property type="taxonomic scope" value="Bacteria"/>
</dbReference>
<dbReference type="Proteomes" id="UP000003835">
    <property type="component" value="Unassembled WGS sequence"/>
</dbReference>
<name>B4VN44_9CYAN</name>
<keyword evidence="3" id="KW-1185">Reference proteome</keyword>
<feature type="domain" description="PatA-like N-terminal" evidence="1">
    <location>
        <begin position="4"/>
        <end position="169"/>
    </location>
</feature>
<evidence type="ECO:0000313" key="2">
    <source>
        <dbReference type="EMBL" id="EDX76364.1"/>
    </source>
</evidence>
<reference evidence="2 3" key="1">
    <citation type="submission" date="2008-07" db="EMBL/GenBank/DDBJ databases">
        <authorList>
            <person name="Tandeau de Marsac N."/>
            <person name="Ferriera S."/>
            <person name="Johnson J."/>
            <person name="Kravitz S."/>
            <person name="Beeson K."/>
            <person name="Sutton G."/>
            <person name="Rogers Y.-H."/>
            <person name="Friedman R."/>
            <person name="Frazier M."/>
            <person name="Venter J.C."/>
        </authorList>
    </citation>
    <scope>NUCLEOTIDE SEQUENCE [LARGE SCALE GENOMIC DNA]</scope>
    <source>
        <strain evidence="2 3">PCC 7420</strain>
    </source>
</reference>
<dbReference type="Pfam" id="PF14332">
    <property type="entry name" value="DUF4388"/>
    <property type="match status" value="1"/>
</dbReference>
<dbReference type="HOGENOM" id="CLU_081867_0_0_3"/>
<organism evidence="2 3">
    <name type="scientific">Coleofasciculus chthonoplastes PCC 7420</name>
    <dbReference type="NCBI Taxonomy" id="118168"/>
    <lineage>
        <taxon>Bacteria</taxon>
        <taxon>Bacillati</taxon>
        <taxon>Cyanobacteriota</taxon>
        <taxon>Cyanophyceae</taxon>
        <taxon>Coleofasciculales</taxon>
        <taxon>Coleofasciculaceae</taxon>
        <taxon>Coleofasciculus</taxon>
    </lineage>
</organism>